<dbReference type="SUPFAM" id="SSF55781">
    <property type="entry name" value="GAF domain-like"/>
    <property type="match status" value="1"/>
</dbReference>
<evidence type="ECO:0000256" key="1">
    <source>
        <dbReference type="ARBA" id="ARBA00023015"/>
    </source>
</evidence>
<proteinExistence type="predicted"/>
<dbReference type="InterPro" id="IPR029016">
    <property type="entry name" value="GAF-like_dom_sf"/>
</dbReference>
<evidence type="ECO:0000259" key="4">
    <source>
        <dbReference type="PROSITE" id="PS51077"/>
    </source>
</evidence>
<name>A0A176ZFP4_9BRAD</name>
<dbReference type="GO" id="GO:0045892">
    <property type="term" value="P:negative regulation of DNA-templated transcription"/>
    <property type="evidence" value="ECO:0007669"/>
    <property type="project" value="TreeGrafter"/>
</dbReference>
<dbReference type="InterPro" id="IPR050707">
    <property type="entry name" value="HTH_MetabolicPath_Reg"/>
</dbReference>
<evidence type="ECO:0000256" key="3">
    <source>
        <dbReference type="ARBA" id="ARBA00023163"/>
    </source>
</evidence>
<comment type="caution">
    <text evidence="6">The sequence shown here is derived from an EMBL/GenBank/DDBJ whole genome shotgun (WGS) entry which is preliminary data.</text>
</comment>
<dbReference type="InterPro" id="IPR005471">
    <property type="entry name" value="Tscrpt_reg_IclR_N"/>
</dbReference>
<dbReference type="Pfam" id="PF01614">
    <property type="entry name" value="IclR_C"/>
    <property type="match status" value="1"/>
</dbReference>
<evidence type="ECO:0000259" key="5">
    <source>
        <dbReference type="PROSITE" id="PS51078"/>
    </source>
</evidence>
<dbReference type="InterPro" id="IPR036390">
    <property type="entry name" value="WH_DNA-bd_sf"/>
</dbReference>
<dbReference type="SUPFAM" id="SSF46785">
    <property type="entry name" value="Winged helix' DNA-binding domain"/>
    <property type="match status" value="1"/>
</dbReference>
<dbReference type="GO" id="GO:0003677">
    <property type="term" value="F:DNA binding"/>
    <property type="evidence" value="ECO:0007669"/>
    <property type="project" value="UniProtKB-KW"/>
</dbReference>
<dbReference type="Pfam" id="PF09339">
    <property type="entry name" value="HTH_IclR"/>
    <property type="match status" value="1"/>
</dbReference>
<evidence type="ECO:0000313" key="7">
    <source>
        <dbReference type="Proteomes" id="UP000077173"/>
    </source>
</evidence>
<feature type="domain" description="IclR-ED" evidence="5">
    <location>
        <begin position="75"/>
        <end position="257"/>
    </location>
</feature>
<dbReference type="PANTHER" id="PTHR30136">
    <property type="entry name" value="HELIX-TURN-HELIX TRANSCRIPTIONAL REGULATOR, ICLR FAMILY"/>
    <property type="match status" value="1"/>
</dbReference>
<keyword evidence="3" id="KW-0804">Transcription</keyword>
<dbReference type="InterPro" id="IPR014757">
    <property type="entry name" value="Tscrpt_reg_IclR_C"/>
</dbReference>
<dbReference type="PROSITE" id="PS51077">
    <property type="entry name" value="HTH_ICLR"/>
    <property type="match status" value="1"/>
</dbReference>
<reference evidence="6 7" key="1">
    <citation type="submission" date="2016-02" db="EMBL/GenBank/DDBJ databases">
        <title>Draft genome sequence of the strain BR 10247T Bradyrhizobium neotropicale isolated from nodules of Centrolobium paraense.</title>
        <authorList>
            <person name="Simoes-Araujo J.L."/>
            <person name="Barauna A.C."/>
            <person name="Silva K."/>
            <person name="Zilli J.E."/>
        </authorList>
    </citation>
    <scope>NUCLEOTIDE SEQUENCE [LARGE SCALE GENOMIC DNA]</scope>
    <source>
        <strain evidence="6 7">BR 10247</strain>
    </source>
</reference>
<organism evidence="6 7">
    <name type="scientific">Bradyrhizobium neotropicale</name>
    <dbReference type="NCBI Taxonomy" id="1497615"/>
    <lineage>
        <taxon>Bacteria</taxon>
        <taxon>Pseudomonadati</taxon>
        <taxon>Pseudomonadota</taxon>
        <taxon>Alphaproteobacteria</taxon>
        <taxon>Hyphomicrobiales</taxon>
        <taxon>Nitrobacteraceae</taxon>
        <taxon>Bradyrhizobium</taxon>
    </lineage>
</organism>
<keyword evidence="2" id="KW-0238">DNA-binding</keyword>
<keyword evidence="1" id="KW-0805">Transcription regulation</keyword>
<dbReference type="SMART" id="SM00346">
    <property type="entry name" value="HTH_ICLR"/>
    <property type="match status" value="1"/>
</dbReference>
<accession>A0A176ZFP4</accession>
<sequence length="258" mass="27396">MKDDAIKPTGTQSIARAAAVLRALALRSQSGARMADIARETGLERPTAHRILQGLIAEGMATQNEGTRRYYLGPFIYELGLLAEPRFHLREIAGQAVAFLAEQTGDTVFLAVRGGNDALCIERKAGSFPIKAFTVEVGSRMPLGIGCGGIAMLAALPEEEAASILKFNAPRLAEYGDVTATQLAELVAAARGRGYAINPHRAPGIAAVGMAVRHADGGLAGSISIAAIENRLPSERIEKIAPMLRAEIRKIEKMLRAS</sequence>
<dbReference type="RefSeq" id="WP_063677615.1">
    <property type="nucleotide sequence ID" value="NZ_LSEF01000033.1"/>
</dbReference>
<evidence type="ECO:0008006" key="8">
    <source>
        <dbReference type="Google" id="ProtNLM"/>
    </source>
</evidence>
<gene>
    <name evidence="6" type="ORF">AXW67_03900</name>
</gene>
<dbReference type="EMBL" id="LSEF01000033">
    <property type="protein sequence ID" value="OAF18663.1"/>
    <property type="molecule type" value="Genomic_DNA"/>
</dbReference>
<dbReference type="PANTHER" id="PTHR30136:SF39">
    <property type="entry name" value="TRANSCRIPTIONAL REGULATORY PROTEIN"/>
    <property type="match status" value="1"/>
</dbReference>
<dbReference type="AlphaFoldDB" id="A0A176ZFP4"/>
<dbReference type="Gene3D" id="1.10.10.10">
    <property type="entry name" value="Winged helix-like DNA-binding domain superfamily/Winged helix DNA-binding domain"/>
    <property type="match status" value="1"/>
</dbReference>
<protein>
    <recommendedName>
        <fullName evidence="8">IclR family transcriptional regulator</fullName>
    </recommendedName>
</protein>
<dbReference type="GO" id="GO:0003700">
    <property type="term" value="F:DNA-binding transcription factor activity"/>
    <property type="evidence" value="ECO:0007669"/>
    <property type="project" value="TreeGrafter"/>
</dbReference>
<dbReference type="Proteomes" id="UP000077173">
    <property type="component" value="Unassembled WGS sequence"/>
</dbReference>
<dbReference type="PROSITE" id="PS51078">
    <property type="entry name" value="ICLR_ED"/>
    <property type="match status" value="1"/>
</dbReference>
<keyword evidence="7" id="KW-1185">Reference proteome</keyword>
<dbReference type="Gene3D" id="3.30.450.40">
    <property type="match status" value="1"/>
</dbReference>
<feature type="domain" description="HTH iclR-type" evidence="4">
    <location>
        <begin position="11"/>
        <end position="74"/>
    </location>
</feature>
<dbReference type="InterPro" id="IPR036388">
    <property type="entry name" value="WH-like_DNA-bd_sf"/>
</dbReference>
<evidence type="ECO:0000256" key="2">
    <source>
        <dbReference type="ARBA" id="ARBA00023125"/>
    </source>
</evidence>
<evidence type="ECO:0000313" key="6">
    <source>
        <dbReference type="EMBL" id="OAF18663.1"/>
    </source>
</evidence>